<organism evidence="1 2">
    <name type="scientific">Drosophila busckii</name>
    <name type="common">Fruit fly</name>
    <dbReference type="NCBI Taxonomy" id="30019"/>
    <lineage>
        <taxon>Eukaryota</taxon>
        <taxon>Metazoa</taxon>
        <taxon>Ecdysozoa</taxon>
        <taxon>Arthropoda</taxon>
        <taxon>Hexapoda</taxon>
        <taxon>Insecta</taxon>
        <taxon>Pterygota</taxon>
        <taxon>Neoptera</taxon>
        <taxon>Endopterygota</taxon>
        <taxon>Diptera</taxon>
        <taxon>Brachycera</taxon>
        <taxon>Muscomorpha</taxon>
        <taxon>Ephydroidea</taxon>
        <taxon>Drosophilidae</taxon>
        <taxon>Drosophila</taxon>
    </lineage>
</organism>
<dbReference type="AlphaFoldDB" id="A0A0M4ED94"/>
<dbReference type="OrthoDB" id="8004934at2759"/>
<dbReference type="Proteomes" id="UP000494163">
    <property type="component" value="Chromosome 2R"/>
</dbReference>
<gene>
    <name evidence="1" type="ORF">Dbus_chr2Rg480</name>
</gene>
<sequence>MALDAAIAKISSIYIKVLLAGNHTPELELSLRGLELELYELLDQLYKQQHLKDYMKYEAEVTRQLLIYSMLKRLLNIKSN</sequence>
<keyword evidence="2" id="KW-1185">Reference proteome</keyword>
<evidence type="ECO:0000313" key="1">
    <source>
        <dbReference type="EMBL" id="ALC40901.1"/>
    </source>
</evidence>
<name>A0A0M4ED94_DROBS</name>
<proteinExistence type="predicted"/>
<protein>
    <submittedName>
        <fullName evidence="1">CG34217</fullName>
    </submittedName>
</protein>
<evidence type="ECO:0000313" key="2">
    <source>
        <dbReference type="Proteomes" id="UP000494163"/>
    </source>
</evidence>
<dbReference type="EMBL" id="CP012524">
    <property type="protein sequence ID" value="ALC40901.1"/>
    <property type="molecule type" value="Genomic_DNA"/>
</dbReference>
<accession>A0A0M4ED94</accession>
<reference evidence="1 2" key="1">
    <citation type="submission" date="2015-08" db="EMBL/GenBank/DDBJ databases">
        <title>Ancestral chromatin configuration constrains chromatin evolution on differentiating sex chromosomes in Drosophila.</title>
        <authorList>
            <person name="Zhou Q."/>
            <person name="Bachtrog D."/>
        </authorList>
    </citation>
    <scope>NUCLEOTIDE SEQUENCE [LARGE SCALE GENOMIC DNA]</scope>
    <source>
        <tissue evidence="1">Whole larvae</tissue>
    </source>
</reference>